<evidence type="ECO:0000313" key="3">
    <source>
        <dbReference type="Proteomes" id="UP000799537"/>
    </source>
</evidence>
<gene>
    <name evidence="2" type="ORF">M409DRAFT_60416</name>
</gene>
<name>A0A6A6C3P6_ZASCE</name>
<organism evidence="2 3">
    <name type="scientific">Zasmidium cellare ATCC 36951</name>
    <dbReference type="NCBI Taxonomy" id="1080233"/>
    <lineage>
        <taxon>Eukaryota</taxon>
        <taxon>Fungi</taxon>
        <taxon>Dikarya</taxon>
        <taxon>Ascomycota</taxon>
        <taxon>Pezizomycotina</taxon>
        <taxon>Dothideomycetes</taxon>
        <taxon>Dothideomycetidae</taxon>
        <taxon>Mycosphaerellales</taxon>
        <taxon>Mycosphaerellaceae</taxon>
        <taxon>Zasmidium</taxon>
    </lineage>
</organism>
<protein>
    <submittedName>
        <fullName evidence="2">Uncharacterized protein</fullName>
    </submittedName>
</protein>
<feature type="region of interest" description="Disordered" evidence="1">
    <location>
        <begin position="1"/>
        <end position="23"/>
    </location>
</feature>
<reference evidence="2" key="1">
    <citation type="journal article" date="2020" name="Stud. Mycol.">
        <title>101 Dothideomycetes genomes: a test case for predicting lifestyles and emergence of pathogens.</title>
        <authorList>
            <person name="Haridas S."/>
            <person name="Albert R."/>
            <person name="Binder M."/>
            <person name="Bloem J."/>
            <person name="Labutti K."/>
            <person name="Salamov A."/>
            <person name="Andreopoulos B."/>
            <person name="Baker S."/>
            <person name="Barry K."/>
            <person name="Bills G."/>
            <person name="Bluhm B."/>
            <person name="Cannon C."/>
            <person name="Castanera R."/>
            <person name="Culley D."/>
            <person name="Daum C."/>
            <person name="Ezra D."/>
            <person name="Gonzalez J."/>
            <person name="Henrissat B."/>
            <person name="Kuo A."/>
            <person name="Liang C."/>
            <person name="Lipzen A."/>
            <person name="Lutzoni F."/>
            <person name="Magnuson J."/>
            <person name="Mondo S."/>
            <person name="Nolan M."/>
            <person name="Ohm R."/>
            <person name="Pangilinan J."/>
            <person name="Park H.-J."/>
            <person name="Ramirez L."/>
            <person name="Alfaro M."/>
            <person name="Sun H."/>
            <person name="Tritt A."/>
            <person name="Yoshinaga Y."/>
            <person name="Zwiers L.-H."/>
            <person name="Turgeon B."/>
            <person name="Goodwin S."/>
            <person name="Spatafora J."/>
            <person name="Crous P."/>
            <person name="Grigoriev I."/>
        </authorList>
    </citation>
    <scope>NUCLEOTIDE SEQUENCE</scope>
    <source>
        <strain evidence="2">ATCC 36951</strain>
    </source>
</reference>
<accession>A0A6A6C3P6</accession>
<dbReference type="Proteomes" id="UP000799537">
    <property type="component" value="Unassembled WGS sequence"/>
</dbReference>
<dbReference type="RefSeq" id="XP_033660905.1">
    <property type="nucleotide sequence ID" value="XM_033814477.1"/>
</dbReference>
<dbReference type="GeneID" id="54567749"/>
<proteinExistence type="predicted"/>
<sequence length="355" mass="38471">MQHPGRRAVICQTAPPDPSHPSIPSSADARFLFTCQHSVFARRCTSPYLPNPPITATKTPHHHHQNPLLPRPPNTTTNPAVAGGEREGYLFHGRIVISSRAGMEPLQTTWTSERPGGGRLGSRGRLGGEDDAVRVRQALDCGLAKSRVVKGYVGSADEKDGSSPASRGSTYLLPTHPVVLQRPPLVDVVKVGKVKSRQHGVARRVELSGESEVVSWTMVEEEESRRGRIRNEGELSVAGETVPAQDEQLEESSPVSPYCFRSFFKIDIHIDIVTIVALPPDMKRRSDVSRLPGQGTPAAVGQCTAPFPKTHFLFRLLLATNNHHTIIFMTLLAGAPPAPSSCAYLCPPGTGQAFT</sequence>
<evidence type="ECO:0000313" key="2">
    <source>
        <dbReference type="EMBL" id="KAF2160016.1"/>
    </source>
</evidence>
<dbReference type="EMBL" id="ML993631">
    <property type="protein sequence ID" value="KAF2160016.1"/>
    <property type="molecule type" value="Genomic_DNA"/>
</dbReference>
<dbReference type="AlphaFoldDB" id="A0A6A6C3P6"/>
<evidence type="ECO:0000256" key="1">
    <source>
        <dbReference type="SAM" id="MobiDB-lite"/>
    </source>
</evidence>
<keyword evidence="3" id="KW-1185">Reference proteome</keyword>
<feature type="region of interest" description="Disordered" evidence="1">
    <location>
        <begin position="52"/>
        <end position="74"/>
    </location>
</feature>